<dbReference type="Gene3D" id="1.20.120.520">
    <property type="entry name" value="nmb1532 protein domain like"/>
    <property type="match status" value="1"/>
</dbReference>
<sequence>MNDLALWQQANDSALIEHILSRYHQTHRMQLGGILPLAEKVAQVHAGSFPAELLPLLHTMQDELLNHMQKEERVLFPMILNGAGSGAAMPIRVMMHEHDEHEHALRQLHSLSNGFTPPPDACPSWQRLYAELARLAADLREHIELENRILFARTLAS</sequence>
<dbReference type="InterPro" id="IPR019903">
    <property type="entry name" value="RIC_family"/>
</dbReference>
<gene>
    <name evidence="6" type="ORF">H3L94_05335</name>
</gene>
<keyword evidence="4" id="KW-0408">Iron</keyword>
<dbReference type="InterPro" id="IPR012312">
    <property type="entry name" value="Hemerythrin-like"/>
</dbReference>
<organism evidence="6 7">
    <name type="scientific">Neisseria shayeganii</name>
    <dbReference type="NCBI Taxonomy" id="607712"/>
    <lineage>
        <taxon>Bacteria</taxon>
        <taxon>Pseudomonadati</taxon>
        <taxon>Pseudomonadota</taxon>
        <taxon>Betaproteobacteria</taxon>
        <taxon>Neisseriales</taxon>
        <taxon>Neisseriaceae</taxon>
        <taxon>Neisseria</taxon>
    </lineage>
</organism>
<feature type="domain" description="Hemerythrin-like" evidence="5">
    <location>
        <begin position="17"/>
        <end position="152"/>
    </location>
</feature>
<dbReference type="GO" id="GO:0005737">
    <property type="term" value="C:cytoplasm"/>
    <property type="evidence" value="ECO:0007669"/>
    <property type="project" value="UniProtKB-SubCell"/>
</dbReference>
<comment type="subcellular location">
    <subcellularLocation>
        <location evidence="1">Cytoplasm</location>
    </subcellularLocation>
</comment>
<evidence type="ECO:0000259" key="5">
    <source>
        <dbReference type="Pfam" id="PF01814"/>
    </source>
</evidence>
<evidence type="ECO:0000256" key="1">
    <source>
        <dbReference type="ARBA" id="ARBA00004496"/>
    </source>
</evidence>
<dbReference type="Proteomes" id="UP000514752">
    <property type="component" value="Chromosome"/>
</dbReference>
<reference evidence="6 7" key="1">
    <citation type="submission" date="2020-07" db="EMBL/GenBank/DDBJ databases">
        <title>Genomic diversity of species in the Neisseriaceae family.</title>
        <authorList>
            <person name="Vincent A.T."/>
            <person name="Bernet E."/>
            <person name="Veyrier F.J."/>
        </authorList>
    </citation>
    <scope>NUCLEOTIDE SEQUENCE [LARGE SCALE GENOMIC DNA]</scope>
    <source>
        <strain evidence="6 7">DSM 22244</strain>
    </source>
</reference>
<dbReference type="KEGG" id="nsg:H3L94_05335"/>
<accession>A0A7D7S695</accession>
<dbReference type="PANTHER" id="PTHR36438">
    <property type="entry name" value="IRON-SULFUR CLUSTER REPAIR PROTEIN YTFE"/>
    <property type="match status" value="1"/>
</dbReference>
<evidence type="ECO:0000256" key="4">
    <source>
        <dbReference type="ARBA" id="ARBA00023004"/>
    </source>
</evidence>
<evidence type="ECO:0000313" key="6">
    <source>
        <dbReference type="EMBL" id="QMT41446.1"/>
    </source>
</evidence>
<dbReference type="EMBL" id="CP059567">
    <property type="protein sequence ID" value="QMT41446.1"/>
    <property type="molecule type" value="Genomic_DNA"/>
</dbReference>
<dbReference type="AlphaFoldDB" id="A0A7D7S695"/>
<dbReference type="GO" id="GO:0046872">
    <property type="term" value="F:metal ion binding"/>
    <property type="evidence" value="ECO:0007669"/>
    <property type="project" value="UniProtKB-KW"/>
</dbReference>
<evidence type="ECO:0000313" key="7">
    <source>
        <dbReference type="Proteomes" id="UP000514752"/>
    </source>
</evidence>
<keyword evidence="3" id="KW-0479">Metal-binding</keyword>
<dbReference type="Pfam" id="PF01814">
    <property type="entry name" value="Hemerythrin"/>
    <property type="match status" value="1"/>
</dbReference>
<keyword evidence="2" id="KW-0963">Cytoplasm</keyword>
<evidence type="ECO:0000256" key="3">
    <source>
        <dbReference type="ARBA" id="ARBA00022723"/>
    </source>
</evidence>
<protein>
    <submittedName>
        <fullName evidence="6">Hemerythrin domain-containing protein</fullName>
    </submittedName>
</protein>
<dbReference type="PANTHER" id="PTHR36438:SF1">
    <property type="entry name" value="IRON-SULFUR CLUSTER REPAIR PROTEIN YTFE"/>
    <property type="match status" value="1"/>
</dbReference>
<dbReference type="RefSeq" id="WP_182122975.1">
    <property type="nucleotide sequence ID" value="NZ_CP059567.1"/>
</dbReference>
<proteinExistence type="predicted"/>
<name>A0A7D7S695_9NEIS</name>
<evidence type="ECO:0000256" key="2">
    <source>
        <dbReference type="ARBA" id="ARBA00022490"/>
    </source>
</evidence>